<evidence type="ECO:0000313" key="2">
    <source>
        <dbReference type="EMBL" id="RAH52403.1"/>
    </source>
</evidence>
<sequence>MNLASSRVSDCYNILTHPRQFPSIPLVAEPAEERGGGKQLLTIPGGKRTSSTQAPLPTFCMRPGLGWRARAPTPGSYPCPGIGSESLSADPGYRV</sequence>
<organism evidence="2 3">
    <name type="scientific">Aspergillus piperis CBS 112811</name>
    <dbReference type="NCBI Taxonomy" id="1448313"/>
    <lineage>
        <taxon>Eukaryota</taxon>
        <taxon>Fungi</taxon>
        <taxon>Dikarya</taxon>
        <taxon>Ascomycota</taxon>
        <taxon>Pezizomycotina</taxon>
        <taxon>Eurotiomycetes</taxon>
        <taxon>Eurotiomycetidae</taxon>
        <taxon>Eurotiales</taxon>
        <taxon>Aspergillaceae</taxon>
        <taxon>Aspergillus</taxon>
        <taxon>Aspergillus subgen. Circumdati</taxon>
    </lineage>
</organism>
<feature type="region of interest" description="Disordered" evidence="1">
    <location>
        <begin position="32"/>
        <end position="55"/>
    </location>
</feature>
<dbReference type="AlphaFoldDB" id="A0A8G1VJ58"/>
<dbReference type="RefSeq" id="XP_025510325.1">
    <property type="nucleotide sequence ID" value="XM_025661204.1"/>
</dbReference>
<accession>A0A8G1VJ58</accession>
<keyword evidence="3" id="KW-1185">Reference proteome</keyword>
<evidence type="ECO:0000313" key="3">
    <source>
        <dbReference type="Proteomes" id="UP000249526"/>
    </source>
</evidence>
<protein>
    <submittedName>
        <fullName evidence="2">Uncharacterized protein</fullName>
    </submittedName>
</protein>
<name>A0A8G1VJ58_9EURO</name>
<dbReference type="EMBL" id="KZ825085">
    <property type="protein sequence ID" value="RAH52403.1"/>
    <property type="molecule type" value="Genomic_DNA"/>
</dbReference>
<reference evidence="2 3" key="1">
    <citation type="submission" date="2018-02" db="EMBL/GenBank/DDBJ databases">
        <title>The genomes of Aspergillus section Nigri reveals drivers in fungal speciation.</title>
        <authorList>
            <consortium name="DOE Joint Genome Institute"/>
            <person name="Vesth T.C."/>
            <person name="Nybo J."/>
            <person name="Theobald S."/>
            <person name="Brandl J."/>
            <person name="Frisvad J.C."/>
            <person name="Nielsen K.F."/>
            <person name="Lyhne E.K."/>
            <person name="Kogle M.E."/>
            <person name="Kuo A."/>
            <person name="Riley R."/>
            <person name="Clum A."/>
            <person name="Nolan M."/>
            <person name="Lipzen A."/>
            <person name="Salamov A."/>
            <person name="Henrissat B."/>
            <person name="Wiebenga A."/>
            <person name="De vries R.P."/>
            <person name="Grigoriev I.V."/>
            <person name="Mortensen U.H."/>
            <person name="Andersen M.R."/>
            <person name="Baker S.E."/>
        </authorList>
    </citation>
    <scope>NUCLEOTIDE SEQUENCE [LARGE SCALE GENOMIC DNA]</scope>
    <source>
        <strain evidence="2 3">CBS 112811</strain>
    </source>
</reference>
<proteinExistence type="predicted"/>
<dbReference type="GeneID" id="37164606"/>
<dbReference type="Proteomes" id="UP000249526">
    <property type="component" value="Unassembled WGS sequence"/>
</dbReference>
<gene>
    <name evidence="2" type="ORF">BO85DRAFT_454106</name>
</gene>
<evidence type="ECO:0000256" key="1">
    <source>
        <dbReference type="SAM" id="MobiDB-lite"/>
    </source>
</evidence>